<dbReference type="EMBL" id="JARKIE010000289">
    <property type="protein sequence ID" value="KAJ7657513.1"/>
    <property type="molecule type" value="Genomic_DNA"/>
</dbReference>
<gene>
    <name evidence="1" type="ORF">B0H17DRAFT_1262945</name>
</gene>
<proteinExistence type="predicted"/>
<dbReference type="Proteomes" id="UP001221757">
    <property type="component" value="Unassembled WGS sequence"/>
</dbReference>
<comment type="caution">
    <text evidence="1">The sequence shown here is derived from an EMBL/GenBank/DDBJ whole genome shotgun (WGS) entry which is preliminary data.</text>
</comment>
<keyword evidence="2" id="KW-1185">Reference proteome</keyword>
<name>A0AAD7G408_MYCRO</name>
<protein>
    <submittedName>
        <fullName evidence="1">Uncharacterized protein</fullName>
    </submittedName>
</protein>
<reference evidence="1" key="1">
    <citation type="submission" date="2023-03" db="EMBL/GenBank/DDBJ databases">
        <title>Massive genome expansion in bonnet fungi (Mycena s.s.) driven by repeated elements and novel gene families across ecological guilds.</title>
        <authorList>
            <consortium name="Lawrence Berkeley National Laboratory"/>
            <person name="Harder C.B."/>
            <person name="Miyauchi S."/>
            <person name="Viragh M."/>
            <person name="Kuo A."/>
            <person name="Thoen E."/>
            <person name="Andreopoulos B."/>
            <person name="Lu D."/>
            <person name="Skrede I."/>
            <person name="Drula E."/>
            <person name="Henrissat B."/>
            <person name="Morin E."/>
            <person name="Kohler A."/>
            <person name="Barry K."/>
            <person name="LaButti K."/>
            <person name="Morin E."/>
            <person name="Salamov A."/>
            <person name="Lipzen A."/>
            <person name="Mereny Z."/>
            <person name="Hegedus B."/>
            <person name="Baldrian P."/>
            <person name="Stursova M."/>
            <person name="Weitz H."/>
            <person name="Taylor A."/>
            <person name="Grigoriev I.V."/>
            <person name="Nagy L.G."/>
            <person name="Martin F."/>
            <person name="Kauserud H."/>
        </authorList>
    </citation>
    <scope>NUCLEOTIDE SEQUENCE</scope>
    <source>
        <strain evidence="1">CBHHK067</strain>
    </source>
</reference>
<accession>A0AAD7G408</accession>
<evidence type="ECO:0000313" key="1">
    <source>
        <dbReference type="EMBL" id="KAJ7657513.1"/>
    </source>
</evidence>
<evidence type="ECO:0000313" key="2">
    <source>
        <dbReference type="Proteomes" id="UP001221757"/>
    </source>
</evidence>
<organism evidence="1 2">
    <name type="scientific">Mycena rosella</name>
    <name type="common">Pink bonnet</name>
    <name type="synonym">Agaricus rosellus</name>
    <dbReference type="NCBI Taxonomy" id="1033263"/>
    <lineage>
        <taxon>Eukaryota</taxon>
        <taxon>Fungi</taxon>
        <taxon>Dikarya</taxon>
        <taxon>Basidiomycota</taxon>
        <taxon>Agaricomycotina</taxon>
        <taxon>Agaricomycetes</taxon>
        <taxon>Agaricomycetidae</taxon>
        <taxon>Agaricales</taxon>
        <taxon>Marasmiineae</taxon>
        <taxon>Mycenaceae</taxon>
        <taxon>Mycena</taxon>
    </lineage>
</organism>
<dbReference type="AlphaFoldDB" id="A0AAD7G408"/>
<sequence length="563" mass="61377">MRRAAPPGAGPTLLRRLRRRSLMARPGAMLTPMPRDRTLAIQATANRPLRLIDTRAARRRHAITRGALPRRLAAMRIATTVHNGGHKSSTAEDALKRRSAVRARGSIPGTFVPGRGHRGLGVSQAPVPVFPPPGPFVAIPLPDVTTAERDSNGHPLFPIPDDRSDFVGSDDTEAATQHTQNWVTHDADRIRAAARRSVHPKTRKPTAADPAALGVWMLLNIERVADAENLLQWASSGCPYAYAKVLHLQQWYGLRPMLQRSAGLGAVMAKQQDARRGYLMTTMGAIPPSQSQRRRAAATDTIAMVAIATAPTAPVATVDEEMPQAPAEPTVDPRIAAFRPAYLGASPPGIDEGSVNSRSTINAAVDHWRNIPTSHWFRGMRNTKKEYPSAIHDQPLVDDVRAALTLLLWAPVTDAGGPGTDSNTEFIETCMDMFSCQGLYAMYVREGEYPFEIYGPEHYNFVTSSTSWAHAACWWSAHGLAPGTADEAAMESFACSYRNQPLGLAPWNTNWTEYPTGVECMGSLDKKEIIPWAQLEFPALCSGLNSLYPRHPGASSWAGEIST</sequence>